<organism evidence="2 3">
    <name type="scientific">Massilia forsythiae</name>
    <dbReference type="NCBI Taxonomy" id="2728020"/>
    <lineage>
        <taxon>Bacteria</taxon>
        <taxon>Pseudomonadati</taxon>
        <taxon>Pseudomonadota</taxon>
        <taxon>Betaproteobacteria</taxon>
        <taxon>Burkholderiales</taxon>
        <taxon>Oxalobacteraceae</taxon>
        <taxon>Telluria group</taxon>
        <taxon>Massilia</taxon>
    </lineage>
</organism>
<protein>
    <submittedName>
        <fullName evidence="2">Uncharacterized protein</fullName>
    </submittedName>
</protein>
<dbReference type="RefSeq" id="WP_170203585.1">
    <property type="nucleotide sequence ID" value="NZ_CP051685.1"/>
</dbReference>
<gene>
    <name evidence="2" type="ORF">HH212_17215</name>
</gene>
<proteinExistence type="predicted"/>
<dbReference type="EMBL" id="CP051685">
    <property type="protein sequence ID" value="QJE01552.1"/>
    <property type="molecule type" value="Genomic_DNA"/>
</dbReference>
<dbReference type="AlphaFoldDB" id="A0A7Z2VZ39"/>
<keyword evidence="3" id="KW-1185">Reference proteome</keyword>
<sequence length="263" mass="29213">MNFETKIKSLCTLSMDGRKFPVYNSNGAQIYEERNATLVFLKSKGMFGMDQFQLRAAGHDARKIFTIKFDDLAKIGKDLGNAYMTINGYRRVLDDPYWQQFFHVRERDFTYIEGDATKARPRASLPCFQCGLVLPADLITIDHSKPQAGGGDHAVLKVLRNLNYDLTHHPGVGQLATAHRDGTSAPLHTKAGRNSAPMHEGKAERYTLTDKGITVLSVLAAATSLNQVYDACMHSAFNLRPYCSKCNTAKSNAMQDLSMVNDA</sequence>
<dbReference type="KEGG" id="mfy:HH212_17215"/>
<feature type="region of interest" description="Disordered" evidence="1">
    <location>
        <begin position="178"/>
        <end position="200"/>
    </location>
</feature>
<dbReference type="Proteomes" id="UP000502415">
    <property type="component" value="Chromosome"/>
</dbReference>
<name>A0A7Z2VZ39_9BURK</name>
<accession>A0A7Z2VZ39</accession>
<evidence type="ECO:0000313" key="2">
    <source>
        <dbReference type="EMBL" id="QJE01552.1"/>
    </source>
</evidence>
<reference evidence="2 3" key="1">
    <citation type="submission" date="2020-04" db="EMBL/GenBank/DDBJ databases">
        <title>Genome sequencing of novel species.</title>
        <authorList>
            <person name="Heo J."/>
            <person name="Kim S.-J."/>
            <person name="Kim J.-S."/>
            <person name="Hong S.-B."/>
            <person name="Kwon S.-W."/>
        </authorList>
    </citation>
    <scope>NUCLEOTIDE SEQUENCE [LARGE SCALE GENOMIC DNA]</scope>
    <source>
        <strain evidence="2 3">GN2-R2</strain>
    </source>
</reference>
<evidence type="ECO:0000256" key="1">
    <source>
        <dbReference type="SAM" id="MobiDB-lite"/>
    </source>
</evidence>
<evidence type="ECO:0000313" key="3">
    <source>
        <dbReference type="Proteomes" id="UP000502415"/>
    </source>
</evidence>